<evidence type="ECO:0000256" key="1">
    <source>
        <dbReference type="SAM" id="MobiDB-lite"/>
    </source>
</evidence>
<reference evidence="2" key="1">
    <citation type="submission" date="2018-04" db="EMBL/GenBank/DDBJ databases">
        <title>WGS assembly of Panicum hallii.</title>
        <authorList>
            <person name="Lovell J."/>
            <person name="Jenkins J."/>
            <person name="Lowry D."/>
            <person name="Mamidi S."/>
            <person name="Sreedasyam A."/>
            <person name="Weng X."/>
            <person name="Barry K."/>
            <person name="Bonette J."/>
            <person name="Campitelli B."/>
            <person name="Daum C."/>
            <person name="Gordon S."/>
            <person name="Gould B."/>
            <person name="Lipzen A."/>
            <person name="Macqueen A."/>
            <person name="Palacio-Mejia J."/>
            <person name="Plott C."/>
            <person name="Shakirov E."/>
            <person name="Shu S."/>
            <person name="Yoshinaga Y."/>
            <person name="Zane M."/>
            <person name="Rokhsar D."/>
            <person name="Grimwood J."/>
            <person name="Schmutz J."/>
            <person name="Juenger T."/>
        </authorList>
    </citation>
    <scope>NUCLEOTIDE SEQUENCE [LARGE SCALE GENOMIC DNA]</scope>
    <source>
        <strain evidence="2">FIL2</strain>
    </source>
</reference>
<feature type="compositionally biased region" description="Basic and acidic residues" evidence="1">
    <location>
        <begin position="50"/>
        <end position="60"/>
    </location>
</feature>
<sequence>MSNGQQGDVPGGYFVGRPTNHALERTEEPAAGSGGGSGEHTPGGYFVGRPENHRKQEQEPAQKPATKQSTPGFLAKCWPCLPGGGAAD</sequence>
<dbReference type="AlphaFoldDB" id="A0A2S3IDF0"/>
<feature type="region of interest" description="Disordered" evidence="1">
    <location>
        <begin position="1"/>
        <end position="88"/>
    </location>
</feature>
<gene>
    <name evidence="2" type="ORF">PAHAL_8G078000</name>
</gene>
<dbReference type="Gramene" id="PAN41895">
    <property type="protein sequence ID" value="PAN41895"/>
    <property type="gene ID" value="PAHAL_8G078000"/>
</dbReference>
<organism evidence="2">
    <name type="scientific">Panicum hallii</name>
    <dbReference type="NCBI Taxonomy" id="206008"/>
    <lineage>
        <taxon>Eukaryota</taxon>
        <taxon>Viridiplantae</taxon>
        <taxon>Streptophyta</taxon>
        <taxon>Embryophyta</taxon>
        <taxon>Tracheophyta</taxon>
        <taxon>Spermatophyta</taxon>
        <taxon>Magnoliopsida</taxon>
        <taxon>Liliopsida</taxon>
        <taxon>Poales</taxon>
        <taxon>Poaceae</taxon>
        <taxon>PACMAD clade</taxon>
        <taxon>Panicoideae</taxon>
        <taxon>Panicodae</taxon>
        <taxon>Paniceae</taxon>
        <taxon>Panicinae</taxon>
        <taxon>Panicum</taxon>
        <taxon>Panicum sect. Panicum</taxon>
    </lineage>
</organism>
<proteinExistence type="predicted"/>
<protein>
    <submittedName>
        <fullName evidence="2">Uncharacterized protein</fullName>
    </submittedName>
</protein>
<name>A0A2S3IDF0_9POAL</name>
<accession>A0A2S3IDF0</accession>
<evidence type="ECO:0000313" key="2">
    <source>
        <dbReference type="EMBL" id="PAN41895.1"/>
    </source>
</evidence>
<dbReference type="Proteomes" id="UP000243499">
    <property type="component" value="Chromosome 8"/>
</dbReference>
<dbReference type="EMBL" id="CM008053">
    <property type="protein sequence ID" value="PAN41895.1"/>
    <property type="molecule type" value="Genomic_DNA"/>
</dbReference>